<evidence type="ECO:0000256" key="3">
    <source>
        <dbReference type="ARBA" id="ARBA00022842"/>
    </source>
</evidence>
<feature type="binding site" evidence="5">
    <location>
        <position position="148"/>
    </location>
    <ligand>
        <name>Mg(2+)</name>
        <dbReference type="ChEBI" id="CHEBI:18420"/>
    </ligand>
</feature>
<dbReference type="InterPro" id="IPR005000">
    <property type="entry name" value="Aldolase/citrate-lyase_domain"/>
</dbReference>
<dbReference type="PANTHER" id="PTHR32308:SF10">
    <property type="entry name" value="CITRATE LYASE SUBUNIT BETA"/>
    <property type="match status" value="1"/>
</dbReference>
<evidence type="ECO:0000259" key="6">
    <source>
        <dbReference type="Pfam" id="PF03328"/>
    </source>
</evidence>
<feature type="domain" description="HpcH/HpaI aldolase/citrate lyase" evidence="6">
    <location>
        <begin position="8"/>
        <end position="218"/>
    </location>
</feature>
<evidence type="ECO:0000313" key="8">
    <source>
        <dbReference type="Proteomes" id="UP000270299"/>
    </source>
</evidence>
<reference evidence="7 8" key="1">
    <citation type="submission" date="2018-10" db="EMBL/GenBank/DDBJ databases">
        <authorList>
            <person name="Li J."/>
        </authorList>
    </citation>
    <scope>NUCLEOTIDE SEQUENCE [LARGE SCALE GENOMIC DNA]</scope>
    <source>
        <strain evidence="7 8">CCTCC AB209002</strain>
    </source>
</reference>
<organism evidence="7 8">
    <name type="scientific">Mycetocola manganoxydans</name>
    <dbReference type="NCBI Taxonomy" id="699879"/>
    <lineage>
        <taxon>Bacteria</taxon>
        <taxon>Bacillati</taxon>
        <taxon>Actinomycetota</taxon>
        <taxon>Actinomycetes</taxon>
        <taxon>Micrococcales</taxon>
        <taxon>Microbacteriaceae</taxon>
        <taxon>Mycetocola</taxon>
    </lineage>
</organism>
<dbReference type="RefSeq" id="WP_121671829.1">
    <property type="nucleotide sequence ID" value="NZ_BMXM01000003.1"/>
</dbReference>
<protein>
    <submittedName>
        <fullName evidence="7">CoA ester lyase</fullName>
    </submittedName>
</protein>
<evidence type="ECO:0000256" key="2">
    <source>
        <dbReference type="ARBA" id="ARBA00022723"/>
    </source>
</evidence>
<keyword evidence="3 5" id="KW-0460">Magnesium</keyword>
<dbReference type="InterPro" id="IPR015813">
    <property type="entry name" value="Pyrv/PenolPyrv_kinase-like_dom"/>
</dbReference>
<evidence type="ECO:0000256" key="5">
    <source>
        <dbReference type="PIRSR" id="PIRSR015582-2"/>
    </source>
</evidence>
<dbReference type="OrthoDB" id="5172636at2"/>
<keyword evidence="8" id="KW-1185">Reference proteome</keyword>
<proteinExistence type="predicted"/>
<evidence type="ECO:0000256" key="4">
    <source>
        <dbReference type="PIRSR" id="PIRSR015582-1"/>
    </source>
</evidence>
<keyword evidence="2 5" id="KW-0479">Metal-binding</keyword>
<feature type="binding site" evidence="4">
    <location>
        <position position="123"/>
    </location>
    <ligand>
        <name>substrate</name>
    </ligand>
</feature>
<feature type="binding site" evidence="4">
    <location>
        <position position="70"/>
    </location>
    <ligand>
        <name>substrate</name>
    </ligand>
</feature>
<accession>A0A3L6ZY73</accession>
<dbReference type="SUPFAM" id="SSF51621">
    <property type="entry name" value="Phosphoenolpyruvate/pyruvate domain"/>
    <property type="match status" value="1"/>
</dbReference>
<dbReference type="GO" id="GO:0016829">
    <property type="term" value="F:lyase activity"/>
    <property type="evidence" value="ECO:0007669"/>
    <property type="project" value="UniProtKB-KW"/>
</dbReference>
<dbReference type="InterPro" id="IPR011206">
    <property type="entry name" value="Citrate_lyase_beta/mcl1/mcl2"/>
</dbReference>
<dbReference type="InterPro" id="IPR040442">
    <property type="entry name" value="Pyrv_kinase-like_dom_sf"/>
</dbReference>
<comment type="cofactor">
    <cofactor evidence="1">
        <name>Mg(2+)</name>
        <dbReference type="ChEBI" id="CHEBI:18420"/>
    </cofactor>
</comment>
<dbReference type="AlphaFoldDB" id="A0A3L6ZY73"/>
<sequence>MTRLTMVALYAPADRPERFDKALDAGADAVIVDLEDAVAASRKADGRAALSDFAAKWEARGERAPTVQVRVNGSGSPAHDADLAAITGLPIAFGVRLPKTQSAEDVATLRAALPGREVHALLESAISIERAFEIACSGVSSIATGEADLRAELGVPAGQEGEAGLSWSRSRIVNAAAAAGLPAPLMAVFADVADLDGLDASCRAGRALGFAGRTAVHPRQLEVIRTVFTPDTADIARAQHIVDRVRFAAADGTGAFVLDDGTFIDVAMVRAAERVLRQAGVRRDPSR</sequence>
<keyword evidence="7" id="KW-0456">Lyase</keyword>
<evidence type="ECO:0000313" key="7">
    <source>
        <dbReference type="EMBL" id="RLP72973.1"/>
    </source>
</evidence>
<dbReference type="GO" id="GO:0006107">
    <property type="term" value="P:oxaloacetate metabolic process"/>
    <property type="evidence" value="ECO:0007669"/>
    <property type="project" value="TreeGrafter"/>
</dbReference>
<gene>
    <name evidence="7" type="ORF">D9V29_02915</name>
</gene>
<dbReference type="PIRSF" id="PIRSF015582">
    <property type="entry name" value="Cit_lyase_B"/>
    <property type="match status" value="1"/>
</dbReference>
<evidence type="ECO:0000256" key="1">
    <source>
        <dbReference type="ARBA" id="ARBA00001946"/>
    </source>
</evidence>
<name>A0A3L6ZY73_9MICO</name>
<dbReference type="EMBL" id="RCUV01000003">
    <property type="protein sequence ID" value="RLP72973.1"/>
    <property type="molecule type" value="Genomic_DNA"/>
</dbReference>
<comment type="caution">
    <text evidence="7">The sequence shown here is derived from an EMBL/GenBank/DDBJ whole genome shotgun (WGS) entry which is preliminary data.</text>
</comment>
<dbReference type="Proteomes" id="UP000270299">
    <property type="component" value="Unassembled WGS sequence"/>
</dbReference>
<dbReference type="PANTHER" id="PTHR32308">
    <property type="entry name" value="LYASE BETA SUBUNIT, PUTATIVE (AFU_ORTHOLOGUE AFUA_4G13030)-RELATED"/>
    <property type="match status" value="1"/>
</dbReference>
<dbReference type="Gene3D" id="3.20.20.60">
    <property type="entry name" value="Phosphoenolpyruvate-binding domains"/>
    <property type="match status" value="1"/>
</dbReference>
<dbReference type="GO" id="GO:0000287">
    <property type="term" value="F:magnesium ion binding"/>
    <property type="evidence" value="ECO:0007669"/>
    <property type="project" value="TreeGrafter"/>
</dbReference>
<dbReference type="Pfam" id="PF03328">
    <property type="entry name" value="HpcH_HpaI"/>
    <property type="match status" value="1"/>
</dbReference>
<feature type="binding site" evidence="5">
    <location>
        <position position="123"/>
    </location>
    <ligand>
        <name>Mg(2+)</name>
        <dbReference type="ChEBI" id="CHEBI:18420"/>
    </ligand>
</feature>